<proteinExistence type="predicted"/>
<accession>A0AB40B3R2</accession>
<dbReference type="AlphaFoldDB" id="A0AB40B3R2"/>
<dbReference type="Proteomes" id="UP001515500">
    <property type="component" value="Chromosome 4"/>
</dbReference>
<dbReference type="RefSeq" id="XP_039121428.1">
    <property type="nucleotide sequence ID" value="XM_039265494.1"/>
</dbReference>
<evidence type="ECO:0000313" key="1">
    <source>
        <dbReference type="Proteomes" id="UP001515500"/>
    </source>
</evidence>
<dbReference type="Gene3D" id="1.20.1340.10">
    <property type="entry name" value="dopa decarboxylase, N-terminal domain"/>
    <property type="match status" value="1"/>
</dbReference>
<organism evidence="1 2">
    <name type="scientific">Dioscorea cayennensis subsp. rotundata</name>
    <name type="common">White Guinea yam</name>
    <name type="synonym">Dioscorea rotundata</name>
    <dbReference type="NCBI Taxonomy" id="55577"/>
    <lineage>
        <taxon>Eukaryota</taxon>
        <taxon>Viridiplantae</taxon>
        <taxon>Streptophyta</taxon>
        <taxon>Embryophyta</taxon>
        <taxon>Tracheophyta</taxon>
        <taxon>Spermatophyta</taxon>
        <taxon>Magnoliopsida</taxon>
        <taxon>Liliopsida</taxon>
        <taxon>Dioscoreales</taxon>
        <taxon>Dioscoreaceae</taxon>
        <taxon>Dioscorea</taxon>
    </lineage>
</organism>
<evidence type="ECO:0000313" key="2">
    <source>
        <dbReference type="RefSeq" id="XP_039121428.1"/>
    </source>
</evidence>
<keyword evidence="1" id="KW-1185">Reference proteome</keyword>
<name>A0AB40B3R2_DIOCR</name>
<protein>
    <submittedName>
        <fullName evidence="2">Tryptophan decarboxylase 1-like</fullName>
    </submittedName>
</protein>
<reference evidence="2" key="1">
    <citation type="submission" date="2025-08" db="UniProtKB">
        <authorList>
            <consortium name="RefSeq"/>
        </authorList>
    </citation>
    <scope>IDENTIFICATION</scope>
</reference>
<gene>
    <name evidence="2" type="primary">LOC120258142</name>
</gene>
<sequence length="109" mass="12968">MVLLGRVRSMLLRQRPPVLMLRFSISDIGDLRLRFPFLGFLIRMKKILHFPMENSTLKPMDSEQLREYGHQMVDFIADYYKTIESFPVRSQVKMSMMRIKTRVSKRTVA</sequence>
<dbReference type="GeneID" id="120258142"/>